<accession>A0A1H8VEU9</accession>
<dbReference type="EMBL" id="FODV01000016">
    <property type="protein sequence ID" value="SEP13783.1"/>
    <property type="molecule type" value="Genomic_DNA"/>
</dbReference>
<dbReference type="Proteomes" id="UP000199126">
    <property type="component" value="Unassembled WGS sequence"/>
</dbReference>
<protein>
    <recommendedName>
        <fullName evidence="3">Regulatory protein, FmdB family</fullName>
    </recommendedName>
</protein>
<dbReference type="AlphaFoldDB" id="A0A1H8VEU9"/>
<proteinExistence type="predicted"/>
<sequence length="48" mass="5436">MPYFECTECGQLATIGSFERSELRQHCPVCETQTVWEVAFESDSGVSF</sequence>
<gene>
    <name evidence="1" type="ORF">SAMN04487948_11626</name>
</gene>
<organism evidence="1 2">
    <name type="scientific">Halogranum amylolyticum</name>
    <dbReference type="NCBI Taxonomy" id="660520"/>
    <lineage>
        <taxon>Archaea</taxon>
        <taxon>Methanobacteriati</taxon>
        <taxon>Methanobacteriota</taxon>
        <taxon>Stenosarchaea group</taxon>
        <taxon>Halobacteria</taxon>
        <taxon>Halobacteriales</taxon>
        <taxon>Haloferacaceae</taxon>
    </lineage>
</organism>
<reference evidence="2" key="1">
    <citation type="submission" date="2016-10" db="EMBL/GenBank/DDBJ databases">
        <authorList>
            <person name="Varghese N."/>
            <person name="Submissions S."/>
        </authorList>
    </citation>
    <scope>NUCLEOTIDE SEQUENCE [LARGE SCALE GENOMIC DNA]</scope>
    <source>
        <strain evidence="2">CGMCC 1.10121</strain>
    </source>
</reference>
<keyword evidence="2" id="KW-1185">Reference proteome</keyword>
<evidence type="ECO:0000313" key="2">
    <source>
        <dbReference type="Proteomes" id="UP000199126"/>
    </source>
</evidence>
<evidence type="ECO:0000313" key="1">
    <source>
        <dbReference type="EMBL" id="SEP13783.1"/>
    </source>
</evidence>
<evidence type="ECO:0008006" key="3">
    <source>
        <dbReference type="Google" id="ProtNLM"/>
    </source>
</evidence>
<name>A0A1H8VEU9_9EURY</name>